<feature type="transmembrane region" description="Helical" evidence="7">
    <location>
        <begin position="290"/>
        <end position="314"/>
    </location>
</feature>
<evidence type="ECO:0000259" key="8">
    <source>
        <dbReference type="PROSITE" id="PS50928"/>
    </source>
</evidence>
<dbReference type="PANTHER" id="PTHR43163:SF6">
    <property type="entry name" value="DIPEPTIDE TRANSPORT SYSTEM PERMEASE PROTEIN DPPB-RELATED"/>
    <property type="match status" value="1"/>
</dbReference>
<name>A0A919WJF2_9BACI</name>
<feature type="transmembrane region" description="Helical" evidence="7">
    <location>
        <begin position="100"/>
        <end position="122"/>
    </location>
</feature>
<evidence type="ECO:0000256" key="3">
    <source>
        <dbReference type="ARBA" id="ARBA00022475"/>
    </source>
</evidence>
<evidence type="ECO:0000313" key="10">
    <source>
        <dbReference type="Proteomes" id="UP000682111"/>
    </source>
</evidence>
<sequence length="322" mass="35690">MGSFIIRRSFTGILIIFVAIFLNFMLIQLAPGDPISILSGQDSPSPEMEEALREKYGLNDSVGVQFLTYLRTLAGGDLGESILSGRPVSEMIGERIGPTLMLTLTTAILALLIGTLLGIYCARRPGSKLDNFLSGLSYLFDSMPSFWLGMMFILLFASWLGIFPTSGMVDLRANHSGIAYYIDVLHHMFLPATTLTLLSIPYFFRITRSSVIQVMSEDFVTTLRATGMSEGRIFNKYVLKNSILPTITVFGITIAYMITGVAIIEIVFSWPGMGSFMLNAISRRDYPLLMGIYLVLSISVAVTMIVVDVLYAFIDPRIRYSK</sequence>
<accession>A0A919WJF2</accession>
<keyword evidence="5 7" id="KW-1133">Transmembrane helix</keyword>
<protein>
    <submittedName>
        <fullName evidence="9">Peptide transporter</fullName>
    </submittedName>
</protein>
<feature type="domain" description="ABC transmembrane type-1" evidence="8">
    <location>
        <begin position="96"/>
        <end position="311"/>
    </location>
</feature>
<dbReference type="RefSeq" id="WP_212934058.1">
    <property type="nucleotide sequence ID" value="NZ_BORC01000005.1"/>
</dbReference>
<organism evidence="9 10">
    <name type="scientific">Robertmurraya siralis</name>
    <dbReference type="NCBI Taxonomy" id="77777"/>
    <lineage>
        <taxon>Bacteria</taxon>
        <taxon>Bacillati</taxon>
        <taxon>Bacillota</taxon>
        <taxon>Bacilli</taxon>
        <taxon>Bacillales</taxon>
        <taxon>Bacillaceae</taxon>
        <taxon>Robertmurraya</taxon>
    </lineage>
</organism>
<dbReference type="GO" id="GO:0055085">
    <property type="term" value="P:transmembrane transport"/>
    <property type="evidence" value="ECO:0007669"/>
    <property type="project" value="InterPro"/>
</dbReference>
<feature type="transmembrane region" description="Helical" evidence="7">
    <location>
        <begin position="242"/>
        <end position="270"/>
    </location>
</feature>
<dbReference type="PANTHER" id="PTHR43163">
    <property type="entry name" value="DIPEPTIDE TRANSPORT SYSTEM PERMEASE PROTEIN DPPB-RELATED"/>
    <property type="match status" value="1"/>
</dbReference>
<dbReference type="GO" id="GO:0005886">
    <property type="term" value="C:plasma membrane"/>
    <property type="evidence" value="ECO:0007669"/>
    <property type="project" value="UniProtKB-SubCell"/>
</dbReference>
<comment type="caution">
    <text evidence="9">The sequence shown here is derived from an EMBL/GenBank/DDBJ whole genome shotgun (WGS) entry which is preliminary data.</text>
</comment>
<dbReference type="CDD" id="cd06261">
    <property type="entry name" value="TM_PBP2"/>
    <property type="match status" value="1"/>
</dbReference>
<keyword evidence="10" id="KW-1185">Reference proteome</keyword>
<comment type="subcellular location">
    <subcellularLocation>
        <location evidence="1 7">Cell membrane</location>
        <topology evidence="1 7">Multi-pass membrane protein</topology>
    </subcellularLocation>
</comment>
<keyword evidence="4 7" id="KW-0812">Transmembrane</keyword>
<dbReference type="PROSITE" id="PS50928">
    <property type="entry name" value="ABC_TM1"/>
    <property type="match status" value="1"/>
</dbReference>
<keyword evidence="2 7" id="KW-0813">Transport</keyword>
<evidence type="ECO:0000256" key="1">
    <source>
        <dbReference type="ARBA" id="ARBA00004651"/>
    </source>
</evidence>
<evidence type="ECO:0000256" key="6">
    <source>
        <dbReference type="ARBA" id="ARBA00023136"/>
    </source>
</evidence>
<keyword evidence="3" id="KW-1003">Cell membrane</keyword>
<dbReference type="Gene3D" id="1.10.3720.10">
    <property type="entry name" value="MetI-like"/>
    <property type="match status" value="1"/>
</dbReference>
<dbReference type="InterPro" id="IPR045621">
    <property type="entry name" value="BPD_transp_1_N"/>
</dbReference>
<dbReference type="Pfam" id="PF00528">
    <property type="entry name" value="BPD_transp_1"/>
    <property type="match status" value="1"/>
</dbReference>
<feature type="transmembrane region" description="Helical" evidence="7">
    <location>
        <begin position="143"/>
        <end position="164"/>
    </location>
</feature>
<feature type="transmembrane region" description="Helical" evidence="7">
    <location>
        <begin position="12"/>
        <end position="30"/>
    </location>
</feature>
<dbReference type="InterPro" id="IPR000515">
    <property type="entry name" value="MetI-like"/>
</dbReference>
<evidence type="ECO:0000256" key="2">
    <source>
        <dbReference type="ARBA" id="ARBA00022448"/>
    </source>
</evidence>
<proteinExistence type="inferred from homology"/>
<dbReference type="EMBL" id="BORC01000005">
    <property type="protein sequence ID" value="GIN63150.1"/>
    <property type="molecule type" value="Genomic_DNA"/>
</dbReference>
<comment type="similarity">
    <text evidence="7">Belongs to the binding-protein-dependent transport system permease family.</text>
</comment>
<dbReference type="Pfam" id="PF19300">
    <property type="entry name" value="BPD_transp_1_N"/>
    <property type="match status" value="1"/>
</dbReference>
<dbReference type="SUPFAM" id="SSF161098">
    <property type="entry name" value="MetI-like"/>
    <property type="match status" value="1"/>
</dbReference>
<dbReference type="Proteomes" id="UP000682111">
    <property type="component" value="Unassembled WGS sequence"/>
</dbReference>
<keyword evidence="6 7" id="KW-0472">Membrane</keyword>
<evidence type="ECO:0000313" key="9">
    <source>
        <dbReference type="EMBL" id="GIN63150.1"/>
    </source>
</evidence>
<feature type="transmembrane region" description="Helical" evidence="7">
    <location>
        <begin position="184"/>
        <end position="204"/>
    </location>
</feature>
<evidence type="ECO:0000256" key="4">
    <source>
        <dbReference type="ARBA" id="ARBA00022692"/>
    </source>
</evidence>
<evidence type="ECO:0000256" key="7">
    <source>
        <dbReference type="RuleBase" id="RU363032"/>
    </source>
</evidence>
<dbReference type="AlphaFoldDB" id="A0A919WJF2"/>
<gene>
    <name evidence="9" type="ORF">J27TS8_31430</name>
</gene>
<evidence type="ECO:0000256" key="5">
    <source>
        <dbReference type="ARBA" id="ARBA00022989"/>
    </source>
</evidence>
<dbReference type="InterPro" id="IPR035906">
    <property type="entry name" value="MetI-like_sf"/>
</dbReference>
<reference evidence="9" key="1">
    <citation type="submission" date="2021-03" db="EMBL/GenBank/DDBJ databases">
        <title>Antimicrobial resistance genes in bacteria isolated from Japanese honey, and their potential for conferring macrolide and lincosamide resistance in the American foulbrood pathogen Paenibacillus larvae.</title>
        <authorList>
            <person name="Okamoto M."/>
            <person name="Kumagai M."/>
            <person name="Kanamori H."/>
            <person name="Takamatsu D."/>
        </authorList>
    </citation>
    <scope>NUCLEOTIDE SEQUENCE</scope>
    <source>
        <strain evidence="9">J27TS8</strain>
    </source>
</reference>